<name>C5B0A6_METEA</name>
<dbReference type="OrthoDB" id="9791494at2"/>
<reference evidence="1 2" key="1">
    <citation type="journal article" date="2009" name="PLoS ONE">
        <title>Methylobacterium genome sequences: a reference blueprint to investigate microbial metabolism of C1 compounds from natural and industrial sources.</title>
        <authorList>
            <person name="Vuilleumier S."/>
            <person name="Chistoserdova L."/>
            <person name="Lee M.-C."/>
            <person name="Bringel F."/>
            <person name="Lajus A."/>
            <person name="Zhou Y."/>
            <person name="Gourion B."/>
            <person name="Barbe V."/>
            <person name="Chang J."/>
            <person name="Cruveiller S."/>
            <person name="Dossat C."/>
            <person name="Gillett W."/>
            <person name="Gruffaz C."/>
            <person name="Haugen E."/>
            <person name="Hourcade E."/>
            <person name="Levy R."/>
            <person name="Mangenot S."/>
            <person name="Muller E."/>
            <person name="Nadalig T."/>
            <person name="Pagni M."/>
            <person name="Penny C."/>
            <person name="Peyraud R."/>
            <person name="Robinson D.G."/>
            <person name="Roche D."/>
            <person name="Rouy Z."/>
            <person name="Saenampechek C."/>
            <person name="Salvignol G."/>
            <person name="Vallenet D."/>
            <person name="Wu Z."/>
            <person name="Marx C.J."/>
            <person name="Vorholt J.A."/>
            <person name="Olson M.V."/>
            <person name="Kaul R."/>
            <person name="Weissenbach J."/>
            <person name="Medigue C."/>
            <person name="Lidstrom M.E."/>
        </authorList>
    </citation>
    <scope>NUCLEOTIDE SEQUENCE [LARGE SCALE GENOMIC DNA]</scope>
    <source>
        <strain evidence="2">ATCC 14718 / DSM 1338 / JCM 2805 / NCIMB 9133 / AM1</strain>
    </source>
</reference>
<evidence type="ECO:0000313" key="1">
    <source>
        <dbReference type="EMBL" id="ACS39456.1"/>
    </source>
</evidence>
<accession>C5B0A6</accession>
<dbReference type="RefSeq" id="WP_012752565.1">
    <property type="nucleotide sequence ID" value="NC_012808.1"/>
</dbReference>
<dbReference type="Proteomes" id="UP000009081">
    <property type="component" value="Chromosome"/>
</dbReference>
<sequence length="128" mass="14674">MLRASGDRNEREMAAATLLDLRKKGVPAEGGAVRLRIRQIVRDTFAYMYCHGGHVDIGTIDGGGHRFRDGYWWHEPSKVWLPWSGSMKGMGSRATKEEFARRAAWLAEAEAKRPPLHWDRDRKERVRG</sequence>
<organism evidence="1 2">
    <name type="scientific">Methylorubrum extorquens (strain ATCC 14718 / DSM 1338 / JCM 2805 / NCIMB 9133 / AM1)</name>
    <name type="common">Methylobacterium extorquens</name>
    <dbReference type="NCBI Taxonomy" id="272630"/>
    <lineage>
        <taxon>Bacteria</taxon>
        <taxon>Pseudomonadati</taxon>
        <taxon>Pseudomonadota</taxon>
        <taxon>Alphaproteobacteria</taxon>
        <taxon>Hyphomicrobiales</taxon>
        <taxon>Methylobacteriaceae</taxon>
        <taxon>Methylorubrum</taxon>
    </lineage>
</organism>
<dbReference type="STRING" id="272630.MexAM1_META1p1597"/>
<dbReference type="AlphaFoldDB" id="C5B0A6"/>
<proteinExistence type="predicted"/>
<evidence type="ECO:0000313" key="2">
    <source>
        <dbReference type="Proteomes" id="UP000009081"/>
    </source>
</evidence>
<dbReference type="HOGENOM" id="CLU_1957008_0_0_5"/>
<keyword evidence="2" id="KW-1185">Reference proteome</keyword>
<dbReference type="EMBL" id="CP001510">
    <property type="protein sequence ID" value="ACS39456.1"/>
    <property type="molecule type" value="Genomic_DNA"/>
</dbReference>
<protein>
    <submittedName>
        <fullName evidence="1">Uncharacterized protein</fullName>
    </submittedName>
</protein>
<gene>
    <name evidence="1" type="ordered locus">MexAM1_META1p1597</name>
</gene>
<dbReference type="KEGG" id="mea:Mex_1p1597"/>